<comment type="caution">
    <text evidence="4">The sequence shown here is derived from an EMBL/GenBank/DDBJ whole genome shotgun (WGS) entry which is preliminary data.</text>
</comment>
<dbReference type="SMART" id="SM00646">
    <property type="entry name" value="Ami_3"/>
    <property type="match status" value="1"/>
</dbReference>
<dbReference type="InterPro" id="IPR002508">
    <property type="entry name" value="MurNAc-LAA_cat"/>
</dbReference>
<dbReference type="PANTHER" id="PTHR30404">
    <property type="entry name" value="N-ACETYLMURAMOYL-L-ALANINE AMIDASE"/>
    <property type="match status" value="1"/>
</dbReference>
<dbReference type="Gene3D" id="3.40.630.40">
    <property type="entry name" value="Zn-dependent exopeptidases"/>
    <property type="match status" value="1"/>
</dbReference>
<sequence>MRRSWLAIAIIGFLIIEIGSPVANAKAPDQPIICVDPGHQRYGNNGLEPTGPDAKEMKPKVSSGTRGVKTKKPEYVLSLEAALLIKDKLEKLGYQVVMTRETHDVNISNKERALMCNEVNADLAVRLHADGDSSAQTQGISLLTPAWSEHNKTFYSQSKEAAQSVLNEVLKTTGAASRGIVARSDLSGFNWSEVPTILVEMGFMTNSDEDEKLSNPDYLDRLAQGVVNGINVYGAVQVEGTEKAQQAHLYLPTPSRLYELLDGKMIRTAMSLTPQTVQASASWGNWHQVDTWVGSRWVYTGPTLIEIQRLDKELELSNYTAMYRSPLDEQPIGGLTPQKVRVKAQWQRWYMIETWQGDAWILQK</sequence>
<dbReference type="EMBL" id="JAAIKC010000001">
    <property type="protein sequence ID" value="NEW04968.1"/>
    <property type="molecule type" value="Genomic_DNA"/>
</dbReference>
<evidence type="ECO:0000256" key="1">
    <source>
        <dbReference type="ARBA" id="ARBA00022801"/>
    </source>
</evidence>
<dbReference type="GO" id="GO:0009253">
    <property type="term" value="P:peptidoglycan catabolic process"/>
    <property type="evidence" value="ECO:0007669"/>
    <property type="project" value="InterPro"/>
</dbReference>
<dbReference type="CDD" id="cd02696">
    <property type="entry name" value="MurNAc-LAA"/>
    <property type="match status" value="1"/>
</dbReference>
<reference evidence="4" key="1">
    <citation type="submission" date="2020-02" db="EMBL/GenBank/DDBJ databases">
        <authorList>
            <person name="Shen X.-R."/>
            <person name="Zhang Y.-X."/>
        </authorList>
    </citation>
    <scope>NUCLEOTIDE SEQUENCE</scope>
    <source>
        <strain evidence="4">SYP-B3998</strain>
    </source>
</reference>
<evidence type="ECO:0000256" key="2">
    <source>
        <dbReference type="SAM" id="MobiDB-lite"/>
    </source>
</evidence>
<dbReference type="SUPFAM" id="SSF53187">
    <property type="entry name" value="Zn-dependent exopeptidases"/>
    <property type="match status" value="1"/>
</dbReference>
<dbReference type="Pfam" id="PF01520">
    <property type="entry name" value="Amidase_3"/>
    <property type="match status" value="1"/>
</dbReference>
<accession>A0A6G3ZSF2</accession>
<keyword evidence="1" id="KW-0378">Hydrolase</keyword>
<dbReference type="InterPro" id="IPR050695">
    <property type="entry name" value="N-acetylmuramoyl_amidase_3"/>
</dbReference>
<feature type="region of interest" description="Disordered" evidence="2">
    <location>
        <begin position="43"/>
        <end position="66"/>
    </location>
</feature>
<name>A0A6G3ZSF2_9BACL</name>
<organism evidence="4">
    <name type="scientific">Paenibacillus sp. SYP-B3998</name>
    <dbReference type="NCBI Taxonomy" id="2678564"/>
    <lineage>
        <taxon>Bacteria</taxon>
        <taxon>Bacillati</taxon>
        <taxon>Bacillota</taxon>
        <taxon>Bacilli</taxon>
        <taxon>Bacillales</taxon>
        <taxon>Paenibacillaceae</taxon>
        <taxon>Paenibacillus</taxon>
    </lineage>
</organism>
<evidence type="ECO:0000259" key="3">
    <source>
        <dbReference type="SMART" id="SM00646"/>
    </source>
</evidence>
<evidence type="ECO:0000313" key="4">
    <source>
        <dbReference type="EMBL" id="NEW04968.1"/>
    </source>
</evidence>
<dbReference type="GO" id="GO:0030288">
    <property type="term" value="C:outer membrane-bounded periplasmic space"/>
    <property type="evidence" value="ECO:0007669"/>
    <property type="project" value="TreeGrafter"/>
</dbReference>
<dbReference type="PANTHER" id="PTHR30404:SF0">
    <property type="entry name" value="N-ACETYLMURAMOYL-L-ALANINE AMIDASE AMIC"/>
    <property type="match status" value="1"/>
</dbReference>
<feature type="domain" description="MurNAc-LAA" evidence="3">
    <location>
        <begin position="113"/>
        <end position="231"/>
    </location>
</feature>
<dbReference type="AlphaFoldDB" id="A0A6G3ZSF2"/>
<proteinExistence type="predicted"/>
<dbReference type="GO" id="GO:0008745">
    <property type="term" value="F:N-acetylmuramoyl-L-alanine amidase activity"/>
    <property type="evidence" value="ECO:0007669"/>
    <property type="project" value="InterPro"/>
</dbReference>
<protein>
    <submittedName>
        <fullName evidence="4">N-acetylmuramoyl-L-alanine amidase</fullName>
    </submittedName>
</protein>
<gene>
    <name evidence="4" type="ORF">GK047_02910</name>
</gene>